<evidence type="ECO:0000313" key="4">
    <source>
        <dbReference type="Proteomes" id="UP000694888"/>
    </source>
</evidence>
<dbReference type="CDD" id="cd00033">
    <property type="entry name" value="CCP"/>
    <property type="match status" value="1"/>
</dbReference>
<keyword evidence="2" id="KW-0768">Sushi</keyword>
<evidence type="ECO:0000313" key="5">
    <source>
        <dbReference type="RefSeq" id="XP_012946408.1"/>
    </source>
</evidence>
<dbReference type="SUPFAM" id="SSF57535">
    <property type="entry name" value="Complement control module/SCR domain"/>
    <property type="match status" value="1"/>
</dbReference>
<evidence type="ECO:0000256" key="1">
    <source>
        <dbReference type="ARBA" id="ARBA00023157"/>
    </source>
</evidence>
<dbReference type="RefSeq" id="XP_012946408.1">
    <property type="nucleotide sequence ID" value="XM_013090954.2"/>
</dbReference>
<dbReference type="PROSITE" id="PS50923">
    <property type="entry name" value="SUSHI"/>
    <property type="match status" value="1"/>
</dbReference>
<keyword evidence="1" id="KW-1015">Disulfide bond</keyword>
<evidence type="ECO:0000256" key="2">
    <source>
        <dbReference type="PROSITE-ProRule" id="PRU00302"/>
    </source>
</evidence>
<reference evidence="5" key="1">
    <citation type="submission" date="2025-08" db="UniProtKB">
        <authorList>
            <consortium name="RefSeq"/>
        </authorList>
    </citation>
    <scope>IDENTIFICATION</scope>
</reference>
<dbReference type="Proteomes" id="UP000694888">
    <property type="component" value="Unplaced"/>
</dbReference>
<comment type="caution">
    <text evidence="2">Lacks conserved residue(s) required for the propagation of feature annotation.</text>
</comment>
<proteinExistence type="predicted"/>
<evidence type="ECO:0000259" key="3">
    <source>
        <dbReference type="PROSITE" id="PS50923"/>
    </source>
</evidence>
<accession>A0ABM1AF00</accession>
<gene>
    <name evidence="5" type="primary">LOC101858002</name>
</gene>
<keyword evidence="4" id="KW-1185">Reference proteome</keyword>
<sequence>MPGAKNFCQKTCGGCEGEEESCSVPTSATYTSDVTSAQVGEVVQFECADGYLYVSGPLQRMCGPGGELLGSEPVCEASPKFQDVNLKHVRQRPAQLKFRQGFLLDHDGYRVPMAGEISEWYYYCGNEGRLDFVVYRKDGSGTFQYVGSNNVTCEAGFKLRHLVPAADRISVKPDDAVGVHTSGHDTLSINACKGSIKLVEPLIASPQKTVDVTKLDFAKRGCLYPSVGFRVES</sequence>
<dbReference type="Gene3D" id="2.10.70.10">
    <property type="entry name" value="Complement Module, domain 1"/>
    <property type="match status" value="1"/>
</dbReference>
<name>A0ABM1AF00_APLCA</name>
<feature type="domain" description="Sushi" evidence="3">
    <location>
        <begin position="20"/>
        <end position="77"/>
    </location>
</feature>
<organism evidence="4 5">
    <name type="scientific">Aplysia californica</name>
    <name type="common">California sea hare</name>
    <dbReference type="NCBI Taxonomy" id="6500"/>
    <lineage>
        <taxon>Eukaryota</taxon>
        <taxon>Metazoa</taxon>
        <taxon>Spiralia</taxon>
        <taxon>Lophotrochozoa</taxon>
        <taxon>Mollusca</taxon>
        <taxon>Gastropoda</taxon>
        <taxon>Heterobranchia</taxon>
        <taxon>Euthyneura</taxon>
        <taxon>Tectipleura</taxon>
        <taxon>Aplysiida</taxon>
        <taxon>Aplysioidea</taxon>
        <taxon>Aplysiidae</taxon>
        <taxon>Aplysia</taxon>
    </lineage>
</organism>
<dbReference type="InterPro" id="IPR035976">
    <property type="entry name" value="Sushi/SCR/CCP_sf"/>
</dbReference>
<dbReference type="InterPro" id="IPR000436">
    <property type="entry name" value="Sushi_SCR_CCP_dom"/>
</dbReference>
<protein>
    <submittedName>
        <fullName evidence="5">Uncharacterized protein LOC101858002</fullName>
    </submittedName>
</protein>
<dbReference type="GeneID" id="101858002"/>
<dbReference type="Pfam" id="PF00084">
    <property type="entry name" value="Sushi"/>
    <property type="match status" value="1"/>
</dbReference>